<dbReference type="EMBL" id="LR031573">
    <property type="protein sequence ID" value="VDC93215.1"/>
    <property type="molecule type" value="Genomic_DNA"/>
</dbReference>
<accession>A0A3P6ATV5</accession>
<evidence type="ECO:0000313" key="1">
    <source>
        <dbReference type="EMBL" id="VDC93215.1"/>
    </source>
</evidence>
<sequence>MRDCFSNSVAMALNPREVSAASMISLMNSDVLTRPFGPKVPFFTSPPPEESGYSVFK</sequence>
<gene>
    <name evidence="1" type="ORF">BRAA02T09216Z</name>
</gene>
<protein>
    <submittedName>
        <fullName evidence="1">Uncharacterized protein</fullName>
    </submittedName>
</protein>
<proteinExistence type="predicted"/>
<organism evidence="1">
    <name type="scientific">Brassica campestris</name>
    <name type="common">Field mustard</name>
    <dbReference type="NCBI Taxonomy" id="3711"/>
    <lineage>
        <taxon>Eukaryota</taxon>
        <taxon>Viridiplantae</taxon>
        <taxon>Streptophyta</taxon>
        <taxon>Embryophyta</taxon>
        <taxon>Tracheophyta</taxon>
        <taxon>Spermatophyta</taxon>
        <taxon>Magnoliopsida</taxon>
        <taxon>eudicotyledons</taxon>
        <taxon>Gunneridae</taxon>
        <taxon>Pentapetalae</taxon>
        <taxon>rosids</taxon>
        <taxon>malvids</taxon>
        <taxon>Brassicales</taxon>
        <taxon>Brassicaceae</taxon>
        <taxon>Brassiceae</taxon>
        <taxon>Brassica</taxon>
    </lineage>
</organism>
<name>A0A3P6ATV5_BRACM</name>
<reference evidence="1" key="1">
    <citation type="submission" date="2018-11" db="EMBL/GenBank/DDBJ databases">
        <authorList>
            <consortium name="Genoscope - CEA"/>
            <person name="William W."/>
        </authorList>
    </citation>
    <scope>NUCLEOTIDE SEQUENCE</scope>
</reference>
<dbReference type="AlphaFoldDB" id="A0A3P6ATV5"/>